<gene>
    <name evidence="1" type="ORF">METZ01_LOCUS283885</name>
</gene>
<dbReference type="EMBL" id="UINC01084409">
    <property type="protein sequence ID" value="SVC31031.1"/>
    <property type="molecule type" value="Genomic_DNA"/>
</dbReference>
<reference evidence="1" key="1">
    <citation type="submission" date="2018-05" db="EMBL/GenBank/DDBJ databases">
        <authorList>
            <person name="Lanie J.A."/>
            <person name="Ng W.-L."/>
            <person name="Kazmierczak K.M."/>
            <person name="Andrzejewski T.M."/>
            <person name="Davidsen T.M."/>
            <person name="Wayne K.J."/>
            <person name="Tettelin H."/>
            <person name="Glass J.I."/>
            <person name="Rusch D."/>
            <person name="Podicherti R."/>
            <person name="Tsui H.-C.T."/>
            <person name="Winkler M.E."/>
        </authorList>
    </citation>
    <scope>NUCLEOTIDE SEQUENCE</scope>
</reference>
<feature type="non-terminal residue" evidence="1">
    <location>
        <position position="351"/>
    </location>
</feature>
<dbReference type="AlphaFoldDB" id="A0A382L805"/>
<protein>
    <submittedName>
        <fullName evidence="1">Uncharacterized protein</fullName>
    </submittedName>
</protein>
<organism evidence="1">
    <name type="scientific">marine metagenome</name>
    <dbReference type="NCBI Taxonomy" id="408172"/>
    <lineage>
        <taxon>unclassified sequences</taxon>
        <taxon>metagenomes</taxon>
        <taxon>ecological metagenomes</taxon>
    </lineage>
</organism>
<evidence type="ECO:0000313" key="1">
    <source>
        <dbReference type="EMBL" id="SVC31031.1"/>
    </source>
</evidence>
<name>A0A382L805_9ZZZZ</name>
<sequence length="351" mass="39155">MTINIGVEPTEIMASVAMLMKPSDLKAYSKNHQGLINFIKEGKKLAAGSKVVYSSGTKDKFLKAFNSSERDFLKAAAVGISAANSIREWVPVRSKESGKPISATAIPTKVFLTGDSWPAEVKDFQVKAYGFQSYNSSDIIIQWKNPKGLSFYGVSLKQKPSVTSNDPTLINKAFDSVLQSDSPKELKELNKIKDQVIQARTDYFAKVVRQAVKAGYIKFKGGSLPSDNDELMKITIDAEFAEKPMKLINIKGKGTIDLSKPKRQSNQSLFKILDKSTKKWREFLRGEMLDKKISMRAFVNAKIASDDSVFNAMIPVMNKYSNEFAKSLLNLVLKQNLYEELDENTFAFALV</sequence>
<accession>A0A382L805</accession>
<proteinExistence type="predicted"/>